<dbReference type="Proteomes" id="UP000326939">
    <property type="component" value="Chromosome 4"/>
</dbReference>
<feature type="compositionally biased region" description="Basic and acidic residues" evidence="1">
    <location>
        <begin position="83"/>
        <end position="108"/>
    </location>
</feature>
<gene>
    <name evidence="3" type="ORF">DKX38_006544</name>
</gene>
<dbReference type="AlphaFoldDB" id="A0A5N5N2J2"/>
<sequence>MFFLERSLERTTQPGPPLRLRQATHRRKYHEDTKPQTKPSRHSQTKGQKPIRRRDYQKDKLGDNGRTVGQAFKPPTATPSKDAGQERDQTTTWADRVRVTDSTTRHTLDPVPQKPAGSRLQIPAEMLQNNRDHWAKSMIGFFTGYRLPYHAVSLITKKAWTRYGLEQVLSMDDGFLIFRFKTEEAITEVNEKGPWMFGGKNIILQKRTPAFQFDRSKISKLSVWIRLKGLPLPLWTKQGLSMAASMVGKPLSCDEMMINCRRLDYVRLCVELDAGLPFIHHFEVECPLLGEPLRVNVEYEWKPSRCESCKSFGHSCAKKNEANLHPKPSGGRRGLVLNTLDCKQIQPQQARSPHDWSSSLGCCGLHIWQERNKRVFHNNPRTIHLICEDIYQQIRIQPGIIRFWADEACWGFLFASEIEAECSSSPSRPGHERRAGPQAMSGVLGLRPVGRSRGL</sequence>
<feature type="region of interest" description="Disordered" evidence="1">
    <location>
        <begin position="424"/>
        <end position="455"/>
    </location>
</feature>
<dbReference type="EMBL" id="VDCV01000004">
    <property type="protein sequence ID" value="KAB5561587.1"/>
    <property type="molecule type" value="Genomic_DNA"/>
</dbReference>
<reference evidence="4" key="1">
    <citation type="journal article" date="2019" name="Gigascience">
        <title>De novo genome assembly of the endangered Acer yangbiense, a plant species with extremely small populations endemic to Yunnan Province, China.</title>
        <authorList>
            <person name="Yang J."/>
            <person name="Wariss H.M."/>
            <person name="Tao L."/>
            <person name="Zhang R."/>
            <person name="Yun Q."/>
            <person name="Hollingsworth P."/>
            <person name="Dao Z."/>
            <person name="Luo G."/>
            <person name="Guo H."/>
            <person name="Ma Y."/>
            <person name="Sun W."/>
        </authorList>
    </citation>
    <scope>NUCLEOTIDE SEQUENCE [LARGE SCALE GENOMIC DNA]</scope>
    <source>
        <strain evidence="4">cv. br00</strain>
    </source>
</reference>
<dbReference type="PANTHER" id="PTHR31286:SF99">
    <property type="entry name" value="DUF4283 DOMAIN-CONTAINING PROTEIN"/>
    <property type="match status" value="1"/>
</dbReference>
<feature type="compositionally biased region" description="Basic and acidic residues" evidence="1">
    <location>
        <begin position="53"/>
        <end position="63"/>
    </location>
</feature>
<dbReference type="PANTHER" id="PTHR31286">
    <property type="entry name" value="GLYCINE-RICH CELL WALL STRUCTURAL PROTEIN 1.8-LIKE"/>
    <property type="match status" value="1"/>
</dbReference>
<evidence type="ECO:0000256" key="1">
    <source>
        <dbReference type="SAM" id="MobiDB-lite"/>
    </source>
</evidence>
<name>A0A5N5N2J2_9ROSI</name>
<feature type="domain" description="DUF4283" evidence="2">
    <location>
        <begin position="132"/>
        <end position="214"/>
    </location>
</feature>
<proteinExistence type="predicted"/>
<protein>
    <recommendedName>
        <fullName evidence="2">DUF4283 domain-containing protein</fullName>
    </recommendedName>
</protein>
<evidence type="ECO:0000313" key="4">
    <source>
        <dbReference type="Proteomes" id="UP000326939"/>
    </source>
</evidence>
<keyword evidence="4" id="KW-1185">Reference proteome</keyword>
<organism evidence="3 4">
    <name type="scientific">Salix brachista</name>
    <dbReference type="NCBI Taxonomy" id="2182728"/>
    <lineage>
        <taxon>Eukaryota</taxon>
        <taxon>Viridiplantae</taxon>
        <taxon>Streptophyta</taxon>
        <taxon>Embryophyta</taxon>
        <taxon>Tracheophyta</taxon>
        <taxon>Spermatophyta</taxon>
        <taxon>Magnoliopsida</taxon>
        <taxon>eudicotyledons</taxon>
        <taxon>Gunneridae</taxon>
        <taxon>Pentapetalae</taxon>
        <taxon>rosids</taxon>
        <taxon>fabids</taxon>
        <taxon>Malpighiales</taxon>
        <taxon>Salicaceae</taxon>
        <taxon>Saliceae</taxon>
        <taxon>Salix</taxon>
    </lineage>
</organism>
<dbReference type="InterPro" id="IPR040256">
    <property type="entry name" value="At4g02000-like"/>
</dbReference>
<dbReference type="Pfam" id="PF14111">
    <property type="entry name" value="DUF4283"/>
    <property type="match status" value="1"/>
</dbReference>
<accession>A0A5N5N2J2</accession>
<comment type="caution">
    <text evidence="3">The sequence shown here is derived from an EMBL/GenBank/DDBJ whole genome shotgun (WGS) entry which is preliminary data.</text>
</comment>
<feature type="compositionally biased region" description="Basic residues" evidence="1">
    <location>
        <begin position="39"/>
        <end position="52"/>
    </location>
</feature>
<dbReference type="InterPro" id="IPR025558">
    <property type="entry name" value="DUF4283"/>
</dbReference>
<evidence type="ECO:0000259" key="2">
    <source>
        <dbReference type="Pfam" id="PF14111"/>
    </source>
</evidence>
<feature type="region of interest" description="Disordered" evidence="1">
    <location>
        <begin position="1"/>
        <end position="117"/>
    </location>
</feature>
<evidence type="ECO:0000313" key="3">
    <source>
        <dbReference type="EMBL" id="KAB5561587.1"/>
    </source>
</evidence>